<dbReference type="PANTHER" id="PTHR21621:SF0">
    <property type="entry name" value="BETA-CITRYLGLUTAMATE SYNTHASE B-RELATED"/>
    <property type="match status" value="1"/>
</dbReference>
<dbReference type="InterPro" id="IPR013815">
    <property type="entry name" value="ATP_grasp_subdomain_1"/>
</dbReference>
<proteinExistence type="predicted"/>
<dbReference type="Gene3D" id="3.30.470.20">
    <property type="entry name" value="ATP-grasp fold, B domain"/>
    <property type="match status" value="1"/>
</dbReference>
<reference evidence="2" key="1">
    <citation type="submission" date="2018-05" db="EMBL/GenBank/DDBJ databases">
        <authorList>
            <person name="Lanie J.A."/>
            <person name="Ng W.-L."/>
            <person name="Kazmierczak K.M."/>
            <person name="Andrzejewski T.M."/>
            <person name="Davidsen T.M."/>
            <person name="Wayne K.J."/>
            <person name="Tettelin H."/>
            <person name="Glass J.I."/>
            <person name="Rusch D."/>
            <person name="Podicherti R."/>
            <person name="Tsui H.-C.T."/>
            <person name="Winkler M.E."/>
        </authorList>
    </citation>
    <scope>NUCLEOTIDE SEQUENCE</scope>
</reference>
<dbReference type="AlphaFoldDB" id="A0A381RS07"/>
<name>A0A381RS07_9ZZZZ</name>
<sequence length="295" mass="32566">MGSLPTAVSEFMRICFITAFGGKPLNDNLERLANEFANQGWTIEHIDHASLEVLDGQLTGNDPNGIRHVLDQFDRIWVVGFGDQPTFLDRMQLLRTLDQSKFVNNVDALIYLHGKPHLVLGDLGQHHPQTIVSANPQTLLSAVERGGAWIGKPTAGSFGRDVFTLTKTNSNRRAIIEHLTQSGFAMLQERVETTVEKRFLIAGSQLIGVYGKSHTDHRSNLAAGSVPTIVDATSAEIELVETCIRWLNPKGVRFATIDMAHPFLFDINIANPGWLATYEELTGCNLVDKVVLAIQ</sequence>
<organism evidence="2">
    <name type="scientific">marine metagenome</name>
    <dbReference type="NCBI Taxonomy" id="408172"/>
    <lineage>
        <taxon>unclassified sequences</taxon>
        <taxon>metagenomes</taxon>
        <taxon>ecological metagenomes</taxon>
    </lineage>
</organism>
<dbReference type="PANTHER" id="PTHR21621">
    <property type="entry name" value="RIBOSOMAL PROTEIN S6 MODIFICATION PROTEIN"/>
    <property type="match status" value="1"/>
</dbReference>
<evidence type="ECO:0000259" key="1">
    <source>
        <dbReference type="Pfam" id="PF02955"/>
    </source>
</evidence>
<dbReference type="Pfam" id="PF02955">
    <property type="entry name" value="GSH-S_ATP"/>
    <property type="match status" value="1"/>
</dbReference>
<dbReference type="EMBL" id="UINC01002254">
    <property type="protein sequence ID" value="SUZ94655.1"/>
    <property type="molecule type" value="Genomic_DNA"/>
</dbReference>
<gene>
    <name evidence="2" type="ORF">METZ01_LOCUS47509</name>
</gene>
<dbReference type="GO" id="GO:0009432">
    <property type="term" value="P:SOS response"/>
    <property type="evidence" value="ECO:0007669"/>
    <property type="project" value="TreeGrafter"/>
</dbReference>
<dbReference type="SUPFAM" id="SSF56059">
    <property type="entry name" value="Glutathione synthetase ATP-binding domain-like"/>
    <property type="match status" value="1"/>
</dbReference>
<evidence type="ECO:0000313" key="2">
    <source>
        <dbReference type="EMBL" id="SUZ94655.1"/>
    </source>
</evidence>
<feature type="domain" description="Prokaryotic glutathione synthetase ATP-binding" evidence="1">
    <location>
        <begin position="122"/>
        <end position="279"/>
    </location>
</feature>
<dbReference type="GO" id="GO:0005737">
    <property type="term" value="C:cytoplasm"/>
    <property type="evidence" value="ECO:0007669"/>
    <property type="project" value="TreeGrafter"/>
</dbReference>
<dbReference type="GO" id="GO:0004363">
    <property type="term" value="F:glutathione synthase activity"/>
    <property type="evidence" value="ECO:0007669"/>
    <property type="project" value="InterPro"/>
</dbReference>
<dbReference type="InterPro" id="IPR004218">
    <property type="entry name" value="GSHS_ATP-bd"/>
</dbReference>
<protein>
    <recommendedName>
        <fullName evidence="1">Prokaryotic glutathione synthetase ATP-binding domain-containing protein</fullName>
    </recommendedName>
</protein>
<dbReference type="GO" id="GO:0018169">
    <property type="term" value="F:ribosomal S6-glutamic acid ligase activity"/>
    <property type="evidence" value="ECO:0007669"/>
    <property type="project" value="TreeGrafter"/>
</dbReference>
<dbReference type="GO" id="GO:0005524">
    <property type="term" value="F:ATP binding"/>
    <property type="evidence" value="ECO:0007669"/>
    <property type="project" value="InterPro"/>
</dbReference>
<dbReference type="Gene3D" id="3.30.1490.20">
    <property type="entry name" value="ATP-grasp fold, A domain"/>
    <property type="match status" value="1"/>
</dbReference>
<accession>A0A381RS07</accession>